<dbReference type="Proteomes" id="UP000265140">
    <property type="component" value="Chromosome 11"/>
</dbReference>
<proteinExistence type="inferred from homology"/>
<organism evidence="16 17">
    <name type="scientific">Esox lucius</name>
    <name type="common">Northern pike</name>
    <dbReference type="NCBI Taxonomy" id="8010"/>
    <lineage>
        <taxon>Eukaryota</taxon>
        <taxon>Metazoa</taxon>
        <taxon>Chordata</taxon>
        <taxon>Craniata</taxon>
        <taxon>Vertebrata</taxon>
        <taxon>Euteleostomi</taxon>
        <taxon>Actinopterygii</taxon>
        <taxon>Neopterygii</taxon>
        <taxon>Teleostei</taxon>
        <taxon>Protacanthopterygii</taxon>
        <taxon>Esociformes</taxon>
        <taxon>Esocidae</taxon>
        <taxon>Esox</taxon>
    </lineage>
</organism>
<keyword evidence="7" id="KW-0325">Glycoprotein</keyword>
<reference evidence="17" key="1">
    <citation type="journal article" date="2014" name="PLoS ONE">
        <title>The genome and linkage map of the northern pike (Esox lucius): conserved synteny revealed between the salmonid sister group and the Neoteleostei.</title>
        <authorList>
            <person name="Rondeau E.B."/>
            <person name="Minkley D.R."/>
            <person name="Leong J.S."/>
            <person name="Messmer A.M."/>
            <person name="Jantzen J.R."/>
            <person name="von Schalburg K.R."/>
            <person name="Lemon C."/>
            <person name="Bird N.H."/>
            <person name="Koop B.F."/>
        </authorList>
    </citation>
    <scope>NUCLEOTIDE SEQUENCE</scope>
</reference>
<feature type="compositionally biased region" description="Basic residues" evidence="13">
    <location>
        <begin position="336"/>
        <end position="347"/>
    </location>
</feature>
<feature type="compositionally biased region" description="Low complexity" evidence="13">
    <location>
        <begin position="348"/>
        <end position="360"/>
    </location>
</feature>
<dbReference type="OrthoDB" id="9935471at2759"/>
<dbReference type="Ensembl" id="ENSELUT00000033535.3">
    <property type="protein sequence ID" value="ENSELUP00000022548.1"/>
    <property type="gene ID" value="ENSELUG00000021492.3"/>
</dbReference>
<evidence type="ECO:0000256" key="2">
    <source>
        <dbReference type="ARBA" id="ARBA00022692"/>
    </source>
</evidence>
<keyword evidence="2 14" id="KW-0812">Transmembrane</keyword>
<dbReference type="InterPro" id="IPR026910">
    <property type="entry name" value="Shisa"/>
</dbReference>
<keyword evidence="9" id="KW-0966">Cell projection</keyword>
<evidence type="ECO:0000256" key="11">
    <source>
        <dbReference type="ARBA" id="ARBA00037492"/>
    </source>
</evidence>
<feature type="transmembrane region" description="Helical" evidence="14">
    <location>
        <begin position="158"/>
        <end position="181"/>
    </location>
</feature>
<evidence type="ECO:0000256" key="7">
    <source>
        <dbReference type="ARBA" id="ARBA00023180"/>
    </source>
</evidence>
<evidence type="ECO:0000256" key="4">
    <source>
        <dbReference type="ARBA" id="ARBA00022989"/>
    </source>
</evidence>
<dbReference type="CTD" id="566015"/>
<evidence type="ECO:0000256" key="8">
    <source>
        <dbReference type="ARBA" id="ARBA00023257"/>
    </source>
</evidence>
<evidence type="ECO:0000256" key="6">
    <source>
        <dbReference type="ARBA" id="ARBA00023136"/>
    </source>
</evidence>
<keyword evidence="6 14" id="KW-0472">Membrane</keyword>
<dbReference type="PANTHER" id="PTHR31774">
    <property type="entry name" value="PROTEIN SHISA-9-RELATED"/>
    <property type="match status" value="1"/>
</dbReference>
<evidence type="ECO:0000256" key="14">
    <source>
        <dbReference type="SAM" id="Phobius"/>
    </source>
</evidence>
<evidence type="ECO:0000256" key="3">
    <source>
        <dbReference type="ARBA" id="ARBA00022729"/>
    </source>
</evidence>
<keyword evidence="4 14" id="KW-1133">Transmembrane helix</keyword>
<dbReference type="GO" id="GO:0032281">
    <property type="term" value="C:AMPA glutamate receptor complex"/>
    <property type="evidence" value="ECO:0007669"/>
    <property type="project" value="TreeGrafter"/>
</dbReference>
<dbReference type="AlphaFoldDB" id="A0A3P8Z274"/>
<dbReference type="KEGG" id="els:105013388"/>
<keyword evidence="8" id="KW-0628">Postsynaptic cell membrane</keyword>
<dbReference type="FunCoup" id="A0A3P8Z274">
    <property type="interactions" value="353"/>
</dbReference>
<dbReference type="GO" id="GO:0014069">
    <property type="term" value="C:postsynaptic density"/>
    <property type="evidence" value="ECO:0007669"/>
    <property type="project" value="TreeGrafter"/>
</dbReference>
<keyword evidence="1" id="KW-1003">Cell membrane</keyword>
<evidence type="ECO:0000256" key="9">
    <source>
        <dbReference type="ARBA" id="ARBA00023273"/>
    </source>
</evidence>
<dbReference type="InParanoid" id="A0A3P8Z274"/>
<keyword evidence="5" id="KW-0770">Synapse</keyword>
<keyword evidence="17" id="KW-1185">Reference proteome</keyword>
<feature type="domain" description="Shisa N-terminal" evidence="15">
    <location>
        <begin position="78"/>
        <end position="128"/>
    </location>
</feature>
<evidence type="ECO:0000313" key="17">
    <source>
        <dbReference type="Proteomes" id="UP000265140"/>
    </source>
</evidence>
<dbReference type="OMA" id="QVIEMTT"/>
<accession>A0A3P8Z274</accession>
<sequence>MIRRVSFVCSGEKKVTKGTHMMRSAGILLGYFWMKVLVCNAEGEPGQKLNGFIMVPTGTNDSKENGENIISEGPHTKDNCWGYFDVMGQWDPPFVCQTGSYLYCCGTCGFRFCCEFTSSRLDQTTCKNYDSSRWVMTRKPPSKKNDPSHDPTKDKTNLIVYIICGVVAIMALVGIFTKLGLEKAHRPHRENMSRALAQVMRPPGPGEPSEDISVHGQHYENMQANRVPANSVQANQMNSVGPGSSLMQGLGSPTQPYPSLGQIPSPYEQQQPGIELNKYASLKAVADKDNENFYANRRHMVEMAAKGGLPMNPIHRMEQEPSNPYSPPLQSSLKQNGHKSKSTKGHSSHSSSSHALSYGSNTITNPGMLKNWDGTETVGRRQSHGTKKHCTIEQVNEMHGTSRGQHYMPTQPYFVTNSKTEVTV</sequence>
<comment type="similarity">
    <text evidence="12">Belongs to the shisa family. SHISA9 subfamily.</text>
</comment>
<evidence type="ECO:0000256" key="1">
    <source>
        <dbReference type="ARBA" id="ARBA00022475"/>
    </source>
</evidence>
<keyword evidence="3" id="KW-0732">Signal</keyword>
<evidence type="ECO:0000256" key="13">
    <source>
        <dbReference type="SAM" id="MobiDB-lite"/>
    </source>
</evidence>
<reference evidence="16" key="4">
    <citation type="submission" date="2025-09" db="UniProtKB">
        <authorList>
            <consortium name="Ensembl"/>
        </authorList>
    </citation>
    <scope>IDENTIFICATION</scope>
</reference>
<feature type="region of interest" description="Disordered" evidence="13">
    <location>
        <begin position="310"/>
        <end position="388"/>
    </location>
</feature>
<dbReference type="GO" id="GO:0032591">
    <property type="term" value="C:dendritic spine membrane"/>
    <property type="evidence" value="ECO:0007669"/>
    <property type="project" value="UniProtKB-SubCell"/>
</dbReference>
<evidence type="ECO:0000313" key="16">
    <source>
        <dbReference type="Ensembl" id="ENSELUP00000022548.1"/>
    </source>
</evidence>
<comment type="function">
    <text evidence="11">Regulator of short-term neuronal synaptic plasticity in the dentate gyrus. Associates with AMPA receptors (ionotropic glutamate receptors) in synaptic spines and promotes AMPA receptor desensitization at excitatory synapses.</text>
</comment>
<reference evidence="16" key="2">
    <citation type="submission" date="2020-02" db="EMBL/GenBank/DDBJ databases">
        <title>Esox lucius (northern pike) genome, fEsoLuc1, primary haplotype.</title>
        <authorList>
            <person name="Myers G."/>
            <person name="Karagic N."/>
            <person name="Meyer A."/>
            <person name="Pippel M."/>
            <person name="Reichard M."/>
            <person name="Winkler S."/>
            <person name="Tracey A."/>
            <person name="Sims Y."/>
            <person name="Howe K."/>
            <person name="Rhie A."/>
            <person name="Formenti G."/>
            <person name="Durbin R."/>
            <person name="Fedrigo O."/>
            <person name="Jarvis E.D."/>
        </authorList>
    </citation>
    <scope>NUCLEOTIDE SEQUENCE [LARGE SCALE GENOMIC DNA]</scope>
</reference>
<evidence type="ECO:0000256" key="12">
    <source>
        <dbReference type="ARBA" id="ARBA00038448"/>
    </source>
</evidence>
<protein>
    <recommendedName>
        <fullName evidence="15">Shisa N-terminal domain-containing protein</fullName>
    </recommendedName>
</protein>
<dbReference type="InterPro" id="IPR053891">
    <property type="entry name" value="Shisa_N"/>
</dbReference>
<dbReference type="RefSeq" id="XP_010873193.1">
    <property type="nucleotide sequence ID" value="XM_010874891.5"/>
</dbReference>
<feature type="compositionally biased region" description="Polar residues" evidence="13">
    <location>
        <begin position="320"/>
        <end position="335"/>
    </location>
</feature>
<evidence type="ECO:0000256" key="10">
    <source>
        <dbReference type="ARBA" id="ARBA00029429"/>
    </source>
</evidence>
<evidence type="ECO:0000259" key="15">
    <source>
        <dbReference type="Pfam" id="PF13908"/>
    </source>
</evidence>
<dbReference type="STRING" id="8010.ENSELUP00000022548"/>
<dbReference type="Bgee" id="ENSELUG00000021492">
    <property type="expression patterns" value="Expressed in brain and 4 other cell types or tissues"/>
</dbReference>
<evidence type="ECO:0000256" key="5">
    <source>
        <dbReference type="ARBA" id="ARBA00023018"/>
    </source>
</evidence>
<reference evidence="16" key="3">
    <citation type="submission" date="2025-08" db="UniProtKB">
        <authorList>
            <consortium name="Ensembl"/>
        </authorList>
    </citation>
    <scope>IDENTIFICATION</scope>
</reference>
<dbReference type="GeneTree" id="ENSGT00940000163663"/>
<comment type="subcellular location">
    <subcellularLocation>
        <location evidence="10">Cell projection</location>
        <location evidence="10">Dendritic spine membrane</location>
        <topology evidence="10">Single-pass type I membrane protein</topology>
    </subcellularLocation>
</comment>
<dbReference type="GO" id="GO:0045211">
    <property type="term" value="C:postsynaptic membrane"/>
    <property type="evidence" value="ECO:0007669"/>
    <property type="project" value="TreeGrafter"/>
</dbReference>
<dbReference type="PANTHER" id="PTHR31774:SF1">
    <property type="entry name" value="PROTEIN SHISA-9"/>
    <property type="match status" value="1"/>
</dbReference>
<dbReference type="GO" id="GO:0048172">
    <property type="term" value="P:regulation of short-term neuronal synaptic plasticity"/>
    <property type="evidence" value="ECO:0007669"/>
    <property type="project" value="TreeGrafter"/>
</dbReference>
<name>A0A3P8Z274_ESOLU</name>
<dbReference type="GeneID" id="105013388"/>
<dbReference type="Pfam" id="PF13908">
    <property type="entry name" value="Shisa_N"/>
    <property type="match status" value="1"/>
</dbReference>